<keyword evidence="2" id="KW-1185">Reference proteome</keyword>
<gene>
    <name evidence="1" type="ORF">GQS65_20585</name>
</gene>
<dbReference type="PANTHER" id="PTHR37507:SF2">
    <property type="entry name" value="SPORULATION PROTEIN YDCC"/>
    <property type="match status" value="1"/>
</dbReference>
<dbReference type="InterPro" id="IPR029046">
    <property type="entry name" value="LolA/LolB/LppX"/>
</dbReference>
<reference evidence="1 2" key="1">
    <citation type="submission" date="2019-12" db="EMBL/GenBank/DDBJ databases">
        <title>Halocatena pleomorpha gen. nov. sp. nov., an extremely halophilic archaeon of family Halobacteriaceae isolated from saltpan soil.</title>
        <authorList>
            <person name="Pal Y."/>
            <person name="Verma A."/>
            <person name="Krishnamurthi S."/>
            <person name="Kumar P."/>
        </authorList>
    </citation>
    <scope>NUCLEOTIDE SEQUENCE [LARGE SCALE GENOMIC DNA]</scope>
    <source>
        <strain evidence="1 2">JCM 16495</strain>
    </source>
</reference>
<comment type="caution">
    <text evidence="1">The sequence shown here is derived from an EMBL/GenBank/DDBJ whole genome shotgun (WGS) entry which is preliminary data.</text>
</comment>
<dbReference type="Proteomes" id="UP000451471">
    <property type="component" value="Unassembled WGS sequence"/>
</dbReference>
<dbReference type="EMBL" id="WSZK01000042">
    <property type="protein sequence ID" value="MWG36851.1"/>
    <property type="molecule type" value="Genomic_DNA"/>
</dbReference>
<organism evidence="1 2">
    <name type="scientific">Halomarina oriensis</name>
    <dbReference type="NCBI Taxonomy" id="671145"/>
    <lineage>
        <taxon>Archaea</taxon>
        <taxon>Methanobacteriati</taxon>
        <taxon>Methanobacteriota</taxon>
        <taxon>Stenosarchaea group</taxon>
        <taxon>Halobacteria</taxon>
        <taxon>Halobacteriales</taxon>
        <taxon>Natronomonadaceae</taxon>
        <taxon>Halomarina</taxon>
    </lineage>
</organism>
<accession>A0A6B0GRT2</accession>
<name>A0A6B0GRT2_9EURY</name>
<dbReference type="RefSeq" id="WP_158206498.1">
    <property type="nucleotide sequence ID" value="NZ_WSZK01000042.1"/>
</dbReference>
<proteinExistence type="predicted"/>
<sequence>MVPSNLRSSLAAVCLAALLVTSGCMATGPVEDDTVQSYAQQFEQEMNDLDGFTATRTTTVTYDGENTTSTDEVWVRPGTGEMRAETVAPDERTGDVVVRTMNTSWSYDASENSAYSIDFSESDLPRTNGFGYRLDDIAEQSNVSYAGTEELDGETVHRIEFAATNTGVANSNVTVWVDADTRFPVKLHQTVESDDVDMAITIRYDDVELNPGIDDDRFTFEPPANATVEETELPPMERYESLDALRENASMTVPDPALPEGFELEQAVVTHLDEGESLSMTFSNGTAMVSVGVQDAGVYGNRSLDGGETVPVGETTGTYRTFADTGTVQWTCDDHRHSVGGALSKAALLDVAESMGCE</sequence>
<dbReference type="Gene3D" id="2.50.20.10">
    <property type="entry name" value="Lipoprotein localisation LolA/LolB/LppX"/>
    <property type="match status" value="1"/>
</dbReference>
<dbReference type="SUPFAM" id="SSF89392">
    <property type="entry name" value="Prokaryotic lipoproteins and lipoprotein localization factors"/>
    <property type="match status" value="1"/>
</dbReference>
<dbReference type="InterPro" id="IPR052944">
    <property type="entry name" value="Sporulation_related"/>
</dbReference>
<evidence type="ECO:0000313" key="2">
    <source>
        <dbReference type="Proteomes" id="UP000451471"/>
    </source>
</evidence>
<dbReference type="PANTHER" id="PTHR37507">
    <property type="entry name" value="SPORULATION PROTEIN YDCC"/>
    <property type="match status" value="1"/>
</dbReference>
<dbReference type="PROSITE" id="PS51257">
    <property type="entry name" value="PROKAR_LIPOPROTEIN"/>
    <property type="match status" value="1"/>
</dbReference>
<dbReference type="OrthoDB" id="137725at2157"/>
<evidence type="ECO:0000313" key="1">
    <source>
        <dbReference type="EMBL" id="MWG36851.1"/>
    </source>
</evidence>
<dbReference type="AlphaFoldDB" id="A0A6B0GRT2"/>
<dbReference type="InterPro" id="IPR019207">
    <property type="entry name" value="DUF2092"/>
</dbReference>
<protein>
    <submittedName>
        <fullName evidence="1">DUF2092 domain-containing protein</fullName>
    </submittedName>
</protein>
<dbReference type="Pfam" id="PF09865">
    <property type="entry name" value="DUF2092"/>
    <property type="match status" value="1"/>
</dbReference>